<sequence length="155" mass="16988">MKRLIGLLIVLLIFMFSMESWALGSCTETTEYRSKYNGMVVKKIACTGDASNGTVPNQTITIDGWIEKVETDPGATAPTTLYDLVLNTTAGVDMMGGELGDRSATVSEVARPKADVTYGTDYVDTVTMVTTNQTDVDALFDVYIWIYTHVPVSFY</sequence>
<organism evidence="1">
    <name type="scientific">marine sediment metagenome</name>
    <dbReference type="NCBI Taxonomy" id="412755"/>
    <lineage>
        <taxon>unclassified sequences</taxon>
        <taxon>metagenomes</taxon>
        <taxon>ecological metagenomes</taxon>
    </lineage>
</organism>
<reference evidence="1" key="1">
    <citation type="journal article" date="2015" name="Nature">
        <title>Complex archaea that bridge the gap between prokaryotes and eukaryotes.</title>
        <authorList>
            <person name="Spang A."/>
            <person name="Saw J.H."/>
            <person name="Jorgensen S.L."/>
            <person name="Zaremba-Niedzwiedzka K."/>
            <person name="Martijn J."/>
            <person name="Lind A.E."/>
            <person name="van Eijk R."/>
            <person name="Schleper C."/>
            <person name="Guy L."/>
            <person name="Ettema T.J."/>
        </authorList>
    </citation>
    <scope>NUCLEOTIDE SEQUENCE</scope>
</reference>
<protein>
    <submittedName>
        <fullName evidence="1">Uncharacterized protein</fullName>
    </submittedName>
</protein>
<evidence type="ECO:0000313" key="1">
    <source>
        <dbReference type="EMBL" id="KKM89772.1"/>
    </source>
</evidence>
<comment type="caution">
    <text evidence="1">The sequence shown here is derived from an EMBL/GenBank/DDBJ whole genome shotgun (WGS) entry which is preliminary data.</text>
</comment>
<dbReference type="AlphaFoldDB" id="A0A0F9P8R4"/>
<gene>
    <name evidence="1" type="ORF">LCGC14_1245250</name>
</gene>
<name>A0A0F9P8R4_9ZZZZ</name>
<accession>A0A0F9P8R4</accession>
<proteinExistence type="predicted"/>
<dbReference type="EMBL" id="LAZR01006767">
    <property type="protein sequence ID" value="KKM89772.1"/>
    <property type="molecule type" value="Genomic_DNA"/>
</dbReference>